<dbReference type="NCBIfam" id="TIGR02231">
    <property type="entry name" value="mucoidy inhibitor MuiA family protein"/>
    <property type="match status" value="2"/>
</dbReference>
<evidence type="ECO:0000259" key="4">
    <source>
        <dbReference type="Pfam" id="PF13600"/>
    </source>
</evidence>
<dbReference type="Proteomes" id="UP000191680">
    <property type="component" value="Unassembled WGS sequence"/>
</dbReference>
<feature type="domain" description="DUF4140" evidence="4">
    <location>
        <begin position="29"/>
        <end position="126"/>
    </location>
</feature>
<dbReference type="InterPro" id="IPR008969">
    <property type="entry name" value="CarboxyPept-like_regulatory"/>
</dbReference>
<feature type="signal peptide" evidence="2">
    <location>
        <begin position="1"/>
        <end position="17"/>
    </location>
</feature>
<sequence length="675" mass="75851">MKKLCLFLLLIPIVLFSQEHELQSNIDSVTIYLSGAQVHRNVKCTLKKGANAISIKGVSADLDENTLQIAGLKQAAIRSMKYEINYLDTATKSPQIASLSNKLEQFKQEQAYLENASQGLQKEVKLIELNRRISGDNENLDLNRLKEISAYYRERTQAIYNEIYSNSIKTNKLKDSIQLYTNELVKLQGSPKKAVGEIKLILDSPITLTTNLSISYQVEKAGWVPTYDIRSTGIDKPLQLIYKAHVYQNTAEDWENVEITLATNKPSSNISKPKLETKYLNFSSSYTKKYNSATKKNGYSYNPMVKRVFGTITDPEGEPLPGVAIVIEGTNQGTQTDFDGKYTLDIPNGRSLSFSYIGFKPVDLPIYSSIMNLQLEEDIQALDEVVVMGYGVSGRASSVQIRGAGSMPQKIQTPEPLYIIDGIPVEGFTEGDLDASEIASIETLRNENATDLYGSRAADGVIIINTHKSSTQTDGKNTVFRIPKSYTIKSNMEITSVDINLYQLKATYQYLAIPVIDTNVFLTASFTDWEQFNLLPGEANIYFDGRYEGKTVIDPYLTKKEMTVSLGIDHNIQIERNQERNFKSKSFSGGTRLVDRRYRITIKNNKNIPINLKVMDRIPLSENRDIKVDDIVTGDASYDAKKGILSWNNFIEAKATTTNEFSFRIKYPKGKFISL</sequence>
<organism evidence="5 6">
    <name type="scientific">Croceivirga radicis</name>
    <dbReference type="NCBI Taxonomy" id="1929488"/>
    <lineage>
        <taxon>Bacteria</taxon>
        <taxon>Pseudomonadati</taxon>
        <taxon>Bacteroidota</taxon>
        <taxon>Flavobacteriia</taxon>
        <taxon>Flavobacteriales</taxon>
        <taxon>Flavobacteriaceae</taxon>
        <taxon>Croceivirga</taxon>
    </lineage>
</organism>
<keyword evidence="6" id="KW-1185">Reference proteome</keyword>
<gene>
    <name evidence="5" type="ORF">BUL40_05275</name>
</gene>
<dbReference type="SUPFAM" id="SSF56935">
    <property type="entry name" value="Porins"/>
    <property type="match status" value="1"/>
</dbReference>
<accession>A0A1V6LSU5</accession>
<dbReference type="RefSeq" id="WP_080318373.1">
    <property type="nucleotide sequence ID" value="NZ_MTBC01000003.1"/>
</dbReference>
<dbReference type="PANTHER" id="PTHR31005">
    <property type="entry name" value="DUF4139 DOMAIN-CONTAINING PROTEIN"/>
    <property type="match status" value="1"/>
</dbReference>
<dbReference type="EMBL" id="MTBC01000003">
    <property type="protein sequence ID" value="OQD43250.1"/>
    <property type="molecule type" value="Genomic_DNA"/>
</dbReference>
<dbReference type="AlphaFoldDB" id="A0A1V6LSU5"/>
<evidence type="ECO:0000313" key="5">
    <source>
        <dbReference type="EMBL" id="OQD43250.1"/>
    </source>
</evidence>
<dbReference type="InterPro" id="IPR037066">
    <property type="entry name" value="Plug_dom_sf"/>
</dbReference>
<reference evidence="5 6" key="1">
    <citation type="submission" date="2016-12" db="EMBL/GenBank/DDBJ databases">
        <authorList>
            <person name="Song W.-J."/>
            <person name="Kurnit D.M."/>
        </authorList>
    </citation>
    <scope>NUCLEOTIDE SEQUENCE [LARGE SCALE GENOMIC DNA]</scope>
    <source>
        <strain evidence="5 6">HSG9</strain>
    </source>
</reference>
<feature type="domain" description="DUF4139" evidence="3">
    <location>
        <begin position="212"/>
        <end position="669"/>
    </location>
</feature>
<dbReference type="InterPro" id="IPR025554">
    <property type="entry name" value="DUF4140"/>
</dbReference>
<dbReference type="PANTHER" id="PTHR31005:SF8">
    <property type="entry name" value="DUF4139 DOMAIN-CONTAINING PROTEIN"/>
    <property type="match status" value="1"/>
</dbReference>
<dbReference type="InterPro" id="IPR037291">
    <property type="entry name" value="DUF4139"/>
</dbReference>
<proteinExistence type="predicted"/>
<keyword evidence="2" id="KW-0732">Signal</keyword>
<feature type="coiled-coil region" evidence="1">
    <location>
        <begin position="96"/>
        <end position="123"/>
    </location>
</feature>
<protein>
    <submittedName>
        <fullName evidence="5">Energy transducer TonB</fullName>
    </submittedName>
</protein>
<keyword evidence="1" id="KW-0175">Coiled coil</keyword>
<evidence type="ECO:0000313" key="6">
    <source>
        <dbReference type="Proteomes" id="UP000191680"/>
    </source>
</evidence>
<comment type="caution">
    <text evidence="5">The sequence shown here is derived from an EMBL/GenBank/DDBJ whole genome shotgun (WGS) entry which is preliminary data.</text>
</comment>
<feature type="chain" id="PRO_5012573759" evidence="2">
    <location>
        <begin position="18"/>
        <end position="675"/>
    </location>
</feature>
<dbReference type="Pfam" id="PF13598">
    <property type="entry name" value="DUF4139"/>
    <property type="match status" value="1"/>
</dbReference>
<dbReference type="Pfam" id="PF13715">
    <property type="entry name" value="CarbopepD_reg_2"/>
    <property type="match status" value="1"/>
</dbReference>
<evidence type="ECO:0000259" key="3">
    <source>
        <dbReference type="Pfam" id="PF13598"/>
    </source>
</evidence>
<dbReference type="Pfam" id="PF13600">
    <property type="entry name" value="DUF4140"/>
    <property type="match status" value="1"/>
</dbReference>
<dbReference type="InterPro" id="IPR011935">
    <property type="entry name" value="CHP02231"/>
</dbReference>
<dbReference type="Gene3D" id="2.170.130.10">
    <property type="entry name" value="TonB-dependent receptor, plug domain"/>
    <property type="match status" value="1"/>
</dbReference>
<evidence type="ECO:0000256" key="1">
    <source>
        <dbReference type="SAM" id="Coils"/>
    </source>
</evidence>
<dbReference type="SUPFAM" id="SSF49464">
    <property type="entry name" value="Carboxypeptidase regulatory domain-like"/>
    <property type="match status" value="1"/>
</dbReference>
<name>A0A1V6LSU5_9FLAO</name>
<dbReference type="Gene3D" id="2.60.40.1120">
    <property type="entry name" value="Carboxypeptidase-like, regulatory domain"/>
    <property type="match status" value="1"/>
</dbReference>
<evidence type="ECO:0000256" key="2">
    <source>
        <dbReference type="SAM" id="SignalP"/>
    </source>
</evidence>
<dbReference type="OrthoDB" id="634585at2"/>